<proteinExistence type="inferred from homology"/>
<protein>
    <recommendedName>
        <fullName evidence="4">coproporphyrinogen oxidase</fullName>
        <ecNumber evidence="4">1.3.3.3</ecNumber>
    </recommendedName>
</protein>
<evidence type="ECO:0000256" key="2">
    <source>
        <dbReference type="ARBA" id="ARBA00010644"/>
    </source>
</evidence>
<name>A0A368JPP1_9BACT</name>
<dbReference type="PANTHER" id="PTHR10755:SF0">
    <property type="entry name" value="OXYGEN-DEPENDENT COPROPORPHYRINOGEN-III OXIDASE, MITOCHONDRIAL"/>
    <property type="match status" value="1"/>
</dbReference>
<comment type="subunit">
    <text evidence="3">Homodimer.</text>
</comment>
<dbReference type="PRINTS" id="PR00073">
    <property type="entry name" value="COPRGNOXDASE"/>
</dbReference>
<dbReference type="PANTHER" id="PTHR10755">
    <property type="entry name" value="COPROPORPHYRINOGEN III OXIDASE, MITOCHONDRIAL"/>
    <property type="match status" value="1"/>
</dbReference>
<evidence type="ECO:0000256" key="3">
    <source>
        <dbReference type="ARBA" id="ARBA00011738"/>
    </source>
</evidence>
<dbReference type="Gene3D" id="3.40.1500.10">
    <property type="entry name" value="Coproporphyrinogen III oxidase, aerobic"/>
    <property type="match status" value="1"/>
</dbReference>
<evidence type="ECO:0000256" key="6">
    <source>
        <dbReference type="ARBA" id="ARBA00023133"/>
    </source>
</evidence>
<comment type="caution">
    <text evidence="8">The sequence shown here is derived from an EMBL/GenBank/DDBJ whole genome shotgun (WGS) entry which is preliminary data.</text>
</comment>
<evidence type="ECO:0000313" key="8">
    <source>
        <dbReference type="EMBL" id="RCR68614.1"/>
    </source>
</evidence>
<dbReference type="InterPro" id="IPR018375">
    <property type="entry name" value="Coprogen_oxidase_CS"/>
</dbReference>
<evidence type="ECO:0000256" key="1">
    <source>
        <dbReference type="ARBA" id="ARBA00005168"/>
    </source>
</evidence>
<keyword evidence="5 8" id="KW-0560">Oxidoreductase</keyword>
<gene>
    <name evidence="8" type="ORF">DUE52_16015</name>
</gene>
<dbReference type="InterPro" id="IPR036406">
    <property type="entry name" value="Coprogen_oxidase_aer_sf"/>
</dbReference>
<keyword evidence="9" id="KW-1185">Reference proteome</keyword>
<evidence type="ECO:0000256" key="7">
    <source>
        <dbReference type="ARBA" id="ARBA00023244"/>
    </source>
</evidence>
<keyword evidence="7" id="KW-0627">Porphyrin biosynthesis</keyword>
<dbReference type="AlphaFoldDB" id="A0A368JPP1"/>
<dbReference type="GO" id="GO:0006782">
    <property type="term" value="P:protoporphyrinogen IX biosynthetic process"/>
    <property type="evidence" value="ECO:0007669"/>
    <property type="project" value="TreeGrafter"/>
</dbReference>
<dbReference type="SUPFAM" id="SSF102886">
    <property type="entry name" value="Coproporphyrinogen III oxidase"/>
    <property type="match status" value="1"/>
</dbReference>
<evidence type="ECO:0000256" key="4">
    <source>
        <dbReference type="ARBA" id="ARBA00012869"/>
    </source>
</evidence>
<sequence>MAVDKQSITDFFTGLQDRICQALETADGSGRFHEDLWERAEGGGGRTRIIQNGDVIEKGGVLFSAVHGPASDAVLKQMKTTEPADFYATGVSIVIHPHSPLVPIIHMNVRYFELSTGECWFGGGIDLTPHYVDADDARWFHQQLKTACDRHRPDSYSQYKTWADDYFFIRHRAETRGIGGVFFDYLRPADDDHKAALFAFVQEIGNSFAPIYTHFMQKNRALPFGENEKKWQMLRRGRYVEFNLVWDRGTKFGLETNGRTESILMSMPPQANWVYDYQPEPGSREAETLGLLKKGIDWV</sequence>
<dbReference type="GO" id="GO:0005737">
    <property type="term" value="C:cytoplasm"/>
    <property type="evidence" value="ECO:0007669"/>
    <property type="project" value="TreeGrafter"/>
</dbReference>
<dbReference type="PIRSF" id="PIRSF000166">
    <property type="entry name" value="Coproporphyri_ox"/>
    <property type="match status" value="1"/>
</dbReference>
<dbReference type="InterPro" id="IPR001260">
    <property type="entry name" value="Coprogen_oxidase_aer"/>
</dbReference>
<comment type="similarity">
    <text evidence="2">Belongs to the aerobic coproporphyrinogen-III oxidase family.</text>
</comment>
<accession>A0A368JPP1</accession>
<evidence type="ECO:0000313" key="9">
    <source>
        <dbReference type="Proteomes" id="UP000253383"/>
    </source>
</evidence>
<comment type="pathway">
    <text evidence="1">Porphyrin-containing compound metabolism; protoporphyrin-IX biosynthesis; protoporphyrinogen-IX from coproporphyrinogen-III (O2 route): step 1/1.</text>
</comment>
<dbReference type="Pfam" id="PF01218">
    <property type="entry name" value="Coprogen_oxidas"/>
    <property type="match status" value="1"/>
</dbReference>
<dbReference type="NCBIfam" id="NF003727">
    <property type="entry name" value="PRK05330.1"/>
    <property type="match status" value="1"/>
</dbReference>
<reference evidence="8 9" key="1">
    <citation type="submission" date="2018-07" db="EMBL/GenBank/DDBJ databases">
        <title>Genome analysis of Larkinella rosea.</title>
        <authorList>
            <person name="Zhou Z."/>
            <person name="Wang G."/>
        </authorList>
    </citation>
    <scope>NUCLEOTIDE SEQUENCE [LARGE SCALE GENOMIC DNA]</scope>
    <source>
        <strain evidence="9">zzj9</strain>
    </source>
</reference>
<dbReference type="RefSeq" id="WP_114407033.1">
    <property type="nucleotide sequence ID" value="NZ_QOWE01000012.1"/>
</dbReference>
<dbReference type="PROSITE" id="PS01021">
    <property type="entry name" value="COPROGEN_OXIDASE"/>
    <property type="match status" value="1"/>
</dbReference>
<dbReference type="EMBL" id="QOWE01000012">
    <property type="protein sequence ID" value="RCR68614.1"/>
    <property type="molecule type" value="Genomic_DNA"/>
</dbReference>
<keyword evidence="6" id="KW-0350">Heme biosynthesis</keyword>
<dbReference type="Proteomes" id="UP000253383">
    <property type="component" value="Unassembled WGS sequence"/>
</dbReference>
<evidence type="ECO:0000256" key="5">
    <source>
        <dbReference type="ARBA" id="ARBA00023002"/>
    </source>
</evidence>
<dbReference type="EC" id="1.3.3.3" evidence="4"/>
<dbReference type="GO" id="GO:0004109">
    <property type="term" value="F:coproporphyrinogen oxidase activity"/>
    <property type="evidence" value="ECO:0007669"/>
    <property type="project" value="UniProtKB-EC"/>
</dbReference>
<dbReference type="OrthoDB" id="9777553at2"/>
<organism evidence="8 9">
    <name type="scientific">Larkinella punicea</name>
    <dbReference type="NCBI Taxonomy" id="2315727"/>
    <lineage>
        <taxon>Bacteria</taxon>
        <taxon>Pseudomonadati</taxon>
        <taxon>Bacteroidota</taxon>
        <taxon>Cytophagia</taxon>
        <taxon>Cytophagales</taxon>
        <taxon>Spirosomataceae</taxon>
        <taxon>Larkinella</taxon>
    </lineage>
</organism>